<comment type="caution">
    <text evidence="7">The sequence shown here is derived from an EMBL/GenBank/DDBJ whole genome shotgun (WGS) entry which is preliminary data.</text>
</comment>
<name>A0A4V3GKH9_9BACT</name>
<dbReference type="PROSITE" id="PS51123">
    <property type="entry name" value="OMPA_2"/>
    <property type="match status" value="1"/>
</dbReference>
<dbReference type="CDD" id="cd07185">
    <property type="entry name" value="OmpA_C-like"/>
    <property type="match status" value="1"/>
</dbReference>
<evidence type="ECO:0000313" key="8">
    <source>
        <dbReference type="Proteomes" id="UP000294498"/>
    </source>
</evidence>
<dbReference type="SUPFAM" id="SSF103088">
    <property type="entry name" value="OmpA-like"/>
    <property type="match status" value="1"/>
</dbReference>
<dbReference type="SUPFAM" id="SSF82171">
    <property type="entry name" value="DPP6 N-terminal domain-like"/>
    <property type="match status" value="1"/>
</dbReference>
<keyword evidence="2 4" id="KW-0472">Membrane</keyword>
<dbReference type="AlphaFoldDB" id="A0A4V3GKH9"/>
<evidence type="ECO:0000256" key="5">
    <source>
        <dbReference type="SAM" id="SignalP"/>
    </source>
</evidence>
<dbReference type="InterPro" id="IPR050330">
    <property type="entry name" value="Bact_OuterMem_StrucFunc"/>
</dbReference>
<comment type="subcellular location">
    <subcellularLocation>
        <location evidence="1">Cell outer membrane</location>
    </subcellularLocation>
</comment>
<evidence type="ECO:0000256" key="4">
    <source>
        <dbReference type="PROSITE-ProRule" id="PRU00473"/>
    </source>
</evidence>
<dbReference type="InterPro" id="IPR011990">
    <property type="entry name" value="TPR-like_helical_dom_sf"/>
</dbReference>
<dbReference type="RefSeq" id="WP_133995336.1">
    <property type="nucleotide sequence ID" value="NZ_SODV01000002.1"/>
</dbReference>
<reference evidence="7 8" key="1">
    <citation type="submission" date="2019-03" db="EMBL/GenBank/DDBJ databases">
        <title>Genomic Encyclopedia of Type Strains, Phase IV (KMG-IV): sequencing the most valuable type-strain genomes for metagenomic binning, comparative biology and taxonomic classification.</title>
        <authorList>
            <person name="Goeker M."/>
        </authorList>
    </citation>
    <scope>NUCLEOTIDE SEQUENCE [LARGE SCALE GENOMIC DNA]</scope>
    <source>
        <strain evidence="7 8">DSM 100059</strain>
    </source>
</reference>
<dbReference type="InterPro" id="IPR006664">
    <property type="entry name" value="OMP_bac"/>
</dbReference>
<dbReference type="PRINTS" id="PR01021">
    <property type="entry name" value="OMPADOMAIN"/>
</dbReference>
<dbReference type="OrthoDB" id="9809364at2"/>
<feature type="signal peptide" evidence="5">
    <location>
        <begin position="1"/>
        <end position="19"/>
    </location>
</feature>
<dbReference type="PANTHER" id="PTHR30329">
    <property type="entry name" value="STATOR ELEMENT OF FLAGELLAR MOTOR COMPLEX"/>
    <property type="match status" value="1"/>
</dbReference>
<dbReference type="Gene3D" id="1.25.40.10">
    <property type="entry name" value="Tetratricopeptide repeat domain"/>
    <property type="match status" value="1"/>
</dbReference>
<dbReference type="InterPro" id="IPR006665">
    <property type="entry name" value="OmpA-like"/>
</dbReference>
<dbReference type="SUPFAM" id="SSF49464">
    <property type="entry name" value="Carboxypeptidase regulatory domain-like"/>
    <property type="match status" value="1"/>
</dbReference>
<dbReference type="Gene3D" id="3.30.1330.60">
    <property type="entry name" value="OmpA-like domain"/>
    <property type="match status" value="1"/>
</dbReference>
<evidence type="ECO:0000313" key="7">
    <source>
        <dbReference type="EMBL" id="TDW95712.1"/>
    </source>
</evidence>
<dbReference type="InterPro" id="IPR036737">
    <property type="entry name" value="OmpA-like_sf"/>
</dbReference>
<dbReference type="Gene3D" id="2.120.10.30">
    <property type="entry name" value="TolB, C-terminal domain"/>
    <property type="match status" value="1"/>
</dbReference>
<dbReference type="EMBL" id="SODV01000002">
    <property type="protein sequence ID" value="TDW95712.1"/>
    <property type="molecule type" value="Genomic_DNA"/>
</dbReference>
<gene>
    <name evidence="7" type="ORF">EDB95_3523</name>
</gene>
<keyword evidence="5" id="KW-0732">Signal</keyword>
<feature type="domain" description="OmpA-like" evidence="6">
    <location>
        <begin position="524"/>
        <end position="640"/>
    </location>
</feature>
<dbReference type="GO" id="GO:0009279">
    <property type="term" value="C:cell outer membrane"/>
    <property type="evidence" value="ECO:0007669"/>
    <property type="project" value="UniProtKB-SubCell"/>
</dbReference>
<organism evidence="7 8">
    <name type="scientific">Dinghuibacter silviterrae</name>
    <dbReference type="NCBI Taxonomy" id="1539049"/>
    <lineage>
        <taxon>Bacteria</taxon>
        <taxon>Pseudomonadati</taxon>
        <taxon>Bacteroidota</taxon>
        <taxon>Chitinophagia</taxon>
        <taxon>Chitinophagales</taxon>
        <taxon>Chitinophagaceae</taxon>
        <taxon>Dinghuibacter</taxon>
    </lineage>
</organism>
<dbReference type="InterPro" id="IPR011042">
    <property type="entry name" value="6-blade_b-propeller_TolB-like"/>
</dbReference>
<keyword evidence="3" id="KW-0998">Cell outer membrane</keyword>
<feature type="chain" id="PRO_5020276725" evidence="5">
    <location>
        <begin position="20"/>
        <end position="640"/>
    </location>
</feature>
<accession>A0A4V3GKH9</accession>
<dbReference type="Pfam" id="PF00691">
    <property type="entry name" value="OmpA"/>
    <property type="match status" value="1"/>
</dbReference>
<evidence type="ECO:0000256" key="2">
    <source>
        <dbReference type="ARBA" id="ARBA00023136"/>
    </source>
</evidence>
<keyword evidence="8" id="KW-1185">Reference proteome</keyword>
<proteinExistence type="predicted"/>
<dbReference type="InterPro" id="IPR011659">
    <property type="entry name" value="WD40"/>
</dbReference>
<dbReference type="Pfam" id="PF07676">
    <property type="entry name" value="PD40"/>
    <property type="match status" value="5"/>
</dbReference>
<dbReference type="SUPFAM" id="SSF48452">
    <property type="entry name" value="TPR-like"/>
    <property type="match status" value="1"/>
</dbReference>
<evidence type="ECO:0000256" key="1">
    <source>
        <dbReference type="ARBA" id="ARBA00004442"/>
    </source>
</evidence>
<dbReference type="Proteomes" id="UP000294498">
    <property type="component" value="Unassembled WGS sequence"/>
</dbReference>
<dbReference type="PANTHER" id="PTHR30329:SF21">
    <property type="entry name" value="LIPOPROTEIN YIAD-RELATED"/>
    <property type="match status" value="1"/>
</dbReference>
<evidence type="ECO:0000256" key="3">
    <source>
        <dbReference type="ARBA" id="ARBA00023237"/>
    </source>
</evidence>
<evidence type="ECO:0000259" key="6">
    <source>
        <dbReference type="PROSITE" id="PS51123"/>
    </source>
</evidence>
<dbReference type="Gene3D" id="2.60.40.1120">
    <property type="entry name" value="Carboxypeptidase-like, regulatory domain"/>
    <property type="match status" value="1"/>
</dbReference>
<protein>
    <submittedName>
        <fullName evidence="7">WD40 repeat protein</fullName>
    </submittedName>
</protein>
<sequence length="640" mass="71152">MKSLLIFILYWSVFAGAHAQQTYDPDRVNRKAVDWYNMALNELSTNNDRKKALEYLDRALDIDSSYINAHLTKAGIYADIKDYTSSVAEYNKARSMDTAYFFDMDLPYSISLAGTGDFQGALQAVTRYLTIPHLNDRAQGAAMYRQRTYQFALDMAKEQHLSNYVFAPVNLGDSVNTRASEYLPSLTLDGNTLIFTRNVNGNNEDFYESHRGPDGKWSLARPLEGDINTPDNEGAQNISQDGKMLVFTGCNRPDGFGSCDIYYALRTKQGWSTPMNIGEPINTEFWESQPSLSPDKRDLYFAARDPSGFGGSDIWVSHRLPNGAWGNPQNLGTNINTKGDESCPFIHADNQTLYFTSNGLPGYGGTDLFVVRKDSTGHWGKPMNLGYPINTIDNEGALTIAADGKTAYYAADRSDTRGGLDIYTFEVRDSIRPFRTLWVKGKVFDKKTREGLPSGVDLTDLHGGQAIARAQTDEEGNYLITLPVGKEYAFSVHRKGYLFYSAHFDFTGKAPDSTYEVDIPLQPLETGAAIVLKNIFFDTKKFDLKPESIVELEEVVSLMKENPTLKIQISGHTDNVGQDKDNMVLSNARAISVINYLMTHGVAPYRLAAKGYGATHPIADNATEAGRALNRRTELSVVSN</sequence>
<dbReference type="InterPro" id="IPR008969">
    <property type="entry name" value="CarboxyPept-like_regulatory"/>
</dbReference>